<accession>A0A1E5DZB8</accession>
<dbReference type="InterPro" id="IPR036873">
    <property type="entry name" value="Rhodanese-like_dom_sf"/>
</dbReference>
<evidence type="ECO:0000256" key="3">
    <source>
        <dbReference type="SAM" id="Phobius"/>
    </source>
</evidence>
<dbReference type="FunFam" id="3.40.250.10:FF:000001">
    <property type="entry name" value="Sulfurtransferase"/>
    <property type="match status" value="1"/>
</dbReference>
<dbReference type="STRING" id="1188252.A1QC_12300"/>
<dbReference type="PANTHER" id="PTHR11364:SF27">
    <property type="entry name" value="SULFURTRANSFERASE"/>
    <property type="match status" value="1"/>
</dbReference>
<dbReference type="SMART" id="SM00450">
    <property type="entry name" value="RHOD"/>
    <property type="match status" value="2"/>
</dbReference>
<gene>
    <name evidence="5" type="ORF">A1QC_12300</name>
</gene>
<keyword evidence="6" id="KW-1185">Reference proteome</keyword>
<dbReference type="SUPFAM" id="SSF52821">
    <property type="entry name" value="Rhodanese/Cell cycle control phosphatase"/>
    <property type="match status" value="2"/>
</dbReference>
<evidence type="ECO:0000313" key="6">
    <source>
        <dbReference type="Proteomes" id="UP000094070"/>
    </source>
</evidence>
<dbReference type="AlphaFoldDB" id="A0A1E5DZB8"/>
<keyword evidence="1" id="KW-0808">Transferase</keyword>
<keyword evidence="3" id="KW-0812">Transmembrane</keyword>
<name>A0A1E5DZB8_9VIBR</name>
<dbReference type="Gene3D" id="3.40.250.10">
    <property type="entry name" value="Rhodanese-like domain"/>
    <property type="match status" value="2"/>
</dbReference>
<evidence type="ECO:0000256" key="1">
    <source>
        <dbReference type="ARBA" id="ARBA00022679"/>
    </source>
</evidence>
<sequence>MNSAYPMISPTWLFDHFSDDNLILLDATTEHAVVGETLELPRKYLPNSQAFDIENVFVDLDNPLPNSMPSAEKFTQEVRQLGVNSESIVIIYDARGLYSVPRAWWMFKSMGFEQVYVLDGGVSRWQELGYPLVDALLDPEQKAQGNFSAIFHQEKVYGAKEVLEAIDDPEQQIIDVRSNERFMGQVKEPREGMRSGHIPSSINLPFGQVLNGHRYKSQEELQPIFAEHQLSYDKKQIFSCGSGLTACIVILAAYIAGFTSLVVYDGSWAEWGADPNLPIE</sequence>
<dbReference type="InterPro" id="IPR001763">
    <property type="entry name" value="Rhodanese-like_dom"/>
</dbReference>
<dbReference type="Pfam" id="PF00581">
    <property type="entry name" value="Rhodanese"/>
    <property type="match status" value="2"/>
</dbReference>
<feature type="domain" description="Rhodanese" evidence="4">
    <location>
        <begin position="18"/>
        <end position="134"/>
    </location>
</feature>
<evidence type="ECO:0000313" key="5">
    <source>
        <dbReference type="EMBL" id="OEF23278.1"/>
    </source>
</evidence>
<organism evidence="5 6">
    <name type="scientific">Vibrio rumoiensis 1S-45</name>
    <dbReference type="NCBI Taxonomy" id="1188252"/>
    <lineage>
        <taxon>Bacteria</taxon>
        <taxon>Pseudomonadati</taxon>
        <taxon>Pseudomonadota</taxon>
        <taxon>Gammaproteobacteria</taxon>
        <taxon>Vibrionales</taxon>
        <taxon>Vibrionaceae</taxon>
        <taxon>Vibrio</taxon>
    </lineage>
</organism>
<keyword evidence="3" id="KW-0472">Membrane</keyword>
<dbReference type="RefSeq" id="WP_017026243.1">
    <property type="nucleotide sequence ID" value="NZ_AJYK02000095.1"/>
</dbReference>
<dbReference type="CDD" id="cd01448">
    <property type="entry name" value="TST_Repeat_1"/>
    <property type="match status" value="1"/>
</dbReference>
<evidence type="ECO:0000256" key="2">
    <source>
        <dbReference type="ARBA" id="ARBA00022737"/>
    </source>
</evidence>
<proteinExistence type="predicted"/>
<evidence type="ECO:0000259" key="4">
    <source>
        <dbReference type="PROSITE" id="PS50206"/>
    </source>
</evidence>
<dbReference type="PROSITE" id="PS50206">
    <property type="entry name" value="RHODANESE_3"/>
    <property type="match status" value="2"/>
</dbReference>
<dbReference type="eggNOG" id="COG2897">
    <property type="taxonomic scope" value="Bacteria"/>
</dbReference>
<comment type="caution">
    <text evidence="5">The sequence shown here is derived from an EMBL/GenBank/DDBJ whole genome shotgun (WGS) entry which is preliminary data.</text>
</comment>
<dbReference type="InterPro" id="IPR045078">
    <property type="entry name" value="TST/MPST-like"/>
</dbReference>
<reference evidence="5 6" key="1">
    <citation type="journal article" date="2012" name="Science">
        <title>Ecological populations of bacteria act as socially cohesive units of antibiotic production and resistance.</title>
        <authorList>
            <person name="Cordero O.X."/>
            <person name="Wildschutte H."/>
            <person name="Kirkup B."/>
            <person name="Proehl S."/>
            <person name="Ngo L."/>
            <person name="Hussain F."/>
            <person name="Le Roux F."/>
            <person name="Mincer T."/>
            <person name="Polz M.F."/>
        </authorList>
    </citation>
    <scope>NUCLEOTIDE SEQUENCE [LARGE SCALE GENOMIC DNA]</scope>
    <source>
        <strain evidence="5 6">1S-45</strain>
    </source>
</reference>
<dbReference type="CDD" id="cd01449">
    <property type="entry name" value="TST_Repeat_2"/>
    <property type="match status" value="1"/>
</dbReference>
<feature type="transmembrane region" description="Helical" evidence="3">
    <location>
        <begin position="244"/>
        <end position="264"/>
    </location>
</feature>
<feature type="domain" description="Rhodanese" evidence="4">
    <location>
        <begin position="167"/>
        <end position="280"/>
    </location>
</feature>
<keyword evidence="3" id="KW-1133">Transmembrane helix</keyword>
<dbReference type="Proteomes" id="UP000094070">
    <property type="component" value="Unassembled WGS sequence"/>
</dbReference>
<keyword evidence="2" id="KW-0677">Repeat</keyword>
<dbReference type="EMBL" id="AJYK02000095">
    <property type="protein sequence ID" value="OEF23278.1"/>
    <property type="molecule type" value="Genomic_DNA"/>
</dbReference>
<dbReference type="GO" id="GO:0004792">
    <property type="term" value="F:thiosulfate-cyanide sulfurtransferase activity"/>
    <property type="evidence" value="ECO:0007669"/>
    <property type="project" value="TreeGrafter"/>
</dbReference>
<dbReference type="OrthoDB" id="9781034at2"/>
<dbReference type="PANTHER" id="PTHR11364">
    <property type="entry name" value="THIOSULFATE SULFERTANSFERASE"/>
    <property type="match status" value="1"/>
</dbReference>
<protein>
    <recommendedName>
        <fullName evidence="4">Rhodanese domain-containing protein</fullName>
    </recommendedName>
</protein>